<protein>
    <submittedName>
        <fullName evidence="2">Serine/threonine-protein phosphatase 1</fullName>
        <ecNumber evidence="2">3.1.3.16</ecNumber>
    </submittedName>
</protein>
<keyword evidence="2" id="KW-0378">Hydrolase</keyword>
<sequence>MFLRRKNIEREQAIVSSSLRQGITLPWRSQLYFIAMITKHLLATDEIRYLQQSTFTKQKKSAHAIFLYLSWVMNDRKNMMRPEEIYQRIEAKNWRHVWVVGDIHGCFSMLMKKLRECRFDPQQDLLVSVGDLIDRGPDSLGCLALLRESWMMAVRGNHEQMALDARASSQSTLWLMNGGDWFTRLTAEHAAQAEALFILCQRLPWILEVRCRHSTHVIAHADYPASTYQWQKKVDLHQVLWSRERLINKRGGISGADHFWFGHTPLRRRMDFANVHYIDTGAVFGGQLTLARIQ</sequence>
<dbReference type="PROSITE" id="PS00125">
    <property type="entry name" value="SER_THR_PHOSPHATASE"/>
    <property type="match status" value="1"/>
</dbReference>
<dbReference type="GO" id="GO:0008803">
    <property type="term" value="F:bis(5'-nucleosyl)-tetraphosphatase (symmetrical) activity"/>
    <property type="evidence" value="ECO:0007669"/>
    <property type="project" value="TreeGrafter"/>
</dbReference>
<evidence type="ECO:0000313" key="3">
    <source>
        <dbReference type="Proteomes" id="UP000001865"/>
    </source>
</evidence>
<dbReference type="PANTHER" id="PTHR42850:SF10">
    <property type="entry name" value="SERINE_THREONINE-PROTEIN PHOSPHATASE 1"/>
    <property type="match status" value="1"/>
</dbReference>
<dbReference type="GO" id="GO:0004722">
    <property type="term" value="F:protein serine/threonine phosphatase activity"/>
    <property type="evidence" value="ECO:0007669"/>
    <property type="project" value="UniProtKB-EC"/>
</dbReference>
<feature type="domain" description="Serine/threonine specific protein phosphatases" evidence="1">
    <location>
        <begin position="154"/>
        <end position="159"/>
    </location>
</feature>
<dbReference type="InterPro" id="IPR006186">
    <property type="entry name" value="Ser/Thr-sp_prot-phosphatase"/>
</dbReference>
<dbReference type="Proteomes" id="UP000001865">
    <property type="component" value="Chromosome"/>
</dbReference>
<dbReference type="InterPro" id="IPR050126">
    <property type="entry name" value="Ap4A_hydrolase"/>
</dbReference>
<proteinExistence type="predicted"/>
<reference evidence="2 3" key="1">
    <citation type="journal article" date="2011" name="J. Bacteriol.">
        <title>Comparative genomics of 28 Salmonella enterica isolates: evidence for CRISPR-mediated adaptive sublineage evolution.</title>
        <authorList>
            <person name="Fricke W.F."/>
            <person name="Mammel M.K."/>
            <person name="McDermott P.F."/>
            <person name="Tartera C."/>
            <person name="White D.G."/>
            <person name="Leclerc J.E."/>
            <person name="Ravel J."/>
            <person name="Cebula T.A."/>
        </authorList>
    </citation>
    <scope>NUCLEOTIDE SEQUENCE [LARGE SCALE GENOMIC DNA]</scope>
    <source>
        <strain evidence="2 3">CVM19633</strain>
    </source>
</reference>
<accession>A0A0N1R0N2</accession>
<dbReference type="EC" id="3.1.3.16" evidence="2"/>
<dbReference type="GO" id="GO:0005737">
    <property type="term" value="C:cytoplasm"/>
    <property type="evidence" value="ECO:0007669"/>
    <property type="project" value="TreeGrafter"/>
</dbReference>
<dbReference type="SUPFAM" id="SSF56300">
    <property type="entry name" value="Metallo-dependent phosphatases"/>
    <property type="match status" value="1"/>
</dbReference>
<organism evidence="2 3">
    <name type="scientific">Salmonella schwarzengrund (strain CVM19633)</name>
    <dbReference type="NCBI Taxonomy" id="439843"/>
    <lineage>
        <taxon>Bacteria</taxon>
        <taxon>Pseudomonadati</taxon>
        <taxon>Pseudomonadota</taxon>
        <taxon>Gammaproteobacteria</taxon>
        <taxon>Enterobacterales</taxon>
        <taxon>Enterobacteriaceae</taxon>
        <taxon>Salmonella</taxon>
    </lineage>
</organism>
<evidence type="ECO:0000313" key="2">
    <source>
        <dbReference type="EMBL" id="ACF92549.1"/>
    </source>
</evidence>
<name>A0A0N1R0N2_SALSV</name>
<dbReference type="Pfam" id="PF00149">
    <property type="entry name" value="Metallophos"/>
    <property type="match status" value="1"/>
</dbReference>
<dbReference type="EMBL" id="CP001127">
    <property type="protein sequence ID" value="ACF92549.1"/>
    <property type="molecule type" value="Genomic_DNA"/>
</dbReference>
<gene>
    <name evidence="2" type="ordered locus">SeSA_A1996</name>
</gene>
<dbReference type="PANTHER" id="PTHR42850">
    <property type="entry name" value="METALLOPHOSPHOESTERASE"/>
    <property type="match status" value="1"/>
</dbReference>
<dbReference type="KEGG" id="sew:SeSA_A1996"/>
<dbReference type="HOGENOM" id="CLU_023125_1_1_6"/>
<dbReference type="InterPro" id="IPR004843">
    <property type="entry name" value="Calcineurin-like_PHP"/>
</dbReference>
<dbReference type="AlphaFoldDB" id="A0A0N1R0N2"/>
<dbReference type="Gene3D" id="3.60.21.10">
    <property type="match status" value="1"/>
</dbReference>
<dbReference type="InterPro" id="IPR029052">
    <property type="entry name" value="Metallo-depent_PP-like"/>
</dbReference>
<evidence type="ECO:0000259" key="1">
    <source>
        <dbReference type="PROSITE" id="PS00125"/>
    </source>
</evidence>
<dbReference type="NCBIfam" id="NF008516">
    <property type="entry name" value="PRK11439.1"/>
    <property type="match status" value="1"/>
</dbReference>
<dbReference type="GO" id="GO:0110154">
    <property type="term" value="P:RNA decapping"/>
    <property type="evidence" value="ECO:0007669"/>
    <property type="project" value="TreeGrafter"/>
</dbReference>